<dbReference type="InterPro" id="IPR036412">
    <property type="entry name" value="HAD-like_sf"/>
</dbReference>
<dbReference type="Pfam" id="PF00403">
    <property type="entry name" value="HMA"/>
    <property type="match status" value="1"/>
</dbReference>
<proteinExistence type="inferred from homology"/>
<evidence type="ECO:0000256" key="6">
    <source>
        <dbReference type="ARBA" id="ARBA00022723"/>
    </source>
</evidence>
<evidence type="ECO:0000313" key="19">
    <source>
        <dbReference type="Proteomes" id="UP000234639"/>
    </source>
</evidence>
<accession>A0A2I1N9B2</accession>
<dbReference type="SUPFAM" id="SSF81665">
    <property type="entry name" value="Calcium ATPase, transmembrane domain M"/>
    <property type="match status" value="1"/>
</dbReference>
<dbReference type="FunFam" id="2.70.150.10:FF:000002">
    <property type="entry name" value="Copper-transporting ATPase 1, putative"/>
    <property type="match status" value="1"/>
</dbReference>
<evidence type="ECO:0000256" key="12">
    <source>
        <dbReference type="ARBA" id="ARBA00037143"/>
    </source>
</evidence>
<feature type="transmembrane region" description="Helical" evidence="16">
    <location>
        <begin position="331"/>
        <end position="352"/>
    </location>
</feature>
<keyword evidence="7 16" id="KW-0547">Nucleotide-binding</keyword>
<dbReference type="InterPro" id="IPR027256">
    <property type="entry name" value="P-typ_ATPase_IB"/>
</dbReference>
<evidence type="ECO:0000256" key="4">
    <source>
        <dbReference type="ARBA" id="ARBA00022553"/>
    </source>
</evidence>
<keyword evidence="6 16" id="KW-0479">Metal-binding</keyword>
<dbReference type="InterPro" id="IPR059000">
    <property type="entry name" value="ATPase_P-type_domA"/>
</dbReference>
<keyword evidence="16" id="KW-1003">Cell membrane</keyword>
<feature type="transmembrane region" description="Helical" evidence="16">
    <location>
        <begin position="87"/>
        <end position="105"/>
    </location>
</feature>
<evidence type="ECO:0000256" key="2">
    <source>
        <dbReference type="ARBA" id="ARBA00004236"/>
    </source>
</evidence>
<dbReference type="PANTHER" id="PTHR43520">
    <property type="entry name" value="ATP7, ISOFORM B"/>
    <property type="match status" value="1"/>
</dbReference>
<dbReference type="InterPro" id="IPR001757">
    <property type="entry name" value="P_typ_ATPase"/>
</dbReference>
<evidence type="ECO:0000256" key="13">
    <source>
        <dbReference type="ARBA" id="ARBA00038904"/>
    </source>
</evidence>
<evidence type="ECO:0000256" key="8">
    <source>
        <dbReference type="ARBA" id="ARBA00022840"/>
    </source>
</evidence>
<dbReference type="InterPro" id="IPR023298">
    <property type="entry name" value="ATPase_P-typ_TM_dom_sf"/>
</dbReference>
<dbReference type="GO" id="GO:0012505">
    <property type="term" value="C:endomembrane system"/>
    <property type="evidence" value="ECO:0007669"/>
    <property type="project" value="UniProtKB-SubCell"/>
</dbReference>
<dbReference type="GO" id="GO:0043682">
    <property type="term" value="F:P-type divalent copper transporter activity"/>
    <property type="evidence" value="ECO:0007669"/>
    <property type="project" value="UniProtKB-EC"/>
</dbReference>
<dbReference type="SUPFAM" id="SSF56784">
    <property type="entry name" value="HAD-like"/>
    <property type="match status" value="1"/>
</dbReference>
<dbReference type="RefSeq" id="WP_101637353.1">
    <property type="nucleotide sequence ID" value="NZ_PKHU01000005.1"/>
</dbReference>
<dbReference type="PRINTS" id="PR00119">
    <property type="entry name" value="CATATPASE"/>
</dbReference>
<feature type="transmembrane region" description="Helical" evidence="16">
    <location>
        <begin position="117"/>
        <end position="136"/>
    </location>
</feature>
<dbReference type="GO" id="GO:0005524">
    <property type="term" value="F:ATP binding"/>
    <property type="evidence" value="ECO:0007669"/>
    <property type="project" value="UniProtKB-UniRule"/>
</dbReference>
<keyword evidence="5 16" id="KW-0812">Transmembrane</keyword>
<reference evidence="18 19" key="1">
    <citation type="submission" date="2017-12" db="EMBL/GenBank/DDBJ databases">
        <title>Phylogenetic diversity of female urinary microbiome.</title>
        <authorList>
            <person name="Thomas-White K."/>
            <person name="Wolfe A.J."/>
        </authorList>
    </citation>
    <scope>NUCLEOTIDE SEQUENCE [LARGE SCALE GENOMIC DNA]</scope>
    <source>
        <strain evidence="18 19">UMB0112</strain>
    </source>
</reference>
<dbReference type="InterPro" id="IPR023214">
    <property type="entry name" value="HAD_sf"/>
</dbReference>
<feature type="transmembrane region" description="Helical" evidence="16">
    <location>
        <begin position="661"/>
        <end position="683"/>
    </location>
</feature>
<evidence type="ECO:0000256" key="5">
    <source>
        <dbReference type="ARBA" id="ARBA00022692"/>
    </source>
</evidence>
<keyword evidence="10 16" id="KW-1133">Transmembrane helix</keyword>
<dbReference type="SFLD" id="SFLDG00002">
    <property type="entry name" value="C1.7:_P-type_atpase_like"/>
    <property type="match status" value="1"/>
</dbReference>
<protein>
    <recommendedName>
        <fullName evidence="14">Copper-transporting ATPase</fullName>
        <ecNumber evidence="13">7.2.2.9</ecNumber>
    </recommendedName>
</protein>
<dbReference type="Gene3D" id="2.70.150.10">
    <property type="entry name" value="Calcium-transporting ATPase, cytoplasmic transduction domain A"/>
    <property type="match status" value="1"/>
</dbReference>
<dbReference type="SUPFAM" id="SSF81653">
    <property type="entry name" value="Calcium ATPase, transduction domain A"/>
    <property type="match status" value="1"/>
</dbReference>
<dbReference type="GO" id="GO:0016887">
    <property type="term" value="F:ATP hydrolysis activity"/>
    <property type="evidence" value="ECO:0007669"/>
    <property type="project" value="InterPro"/>
</dbReference>
<keyword evidence="4" id="KW-0597">Phosphoprotein</keyword>
<keyword evidence="11 16" id="KW-0472">Membrane</keyword>
<dbReference type="NCBIfam" id="TIGR01525">
    <property type="entry name" value="ATPase-IB_hvy"/>
    <property type="match status" value="1"/>
</dbReference>
<dbReference type="Gene3D" id="3.40.1110.10">
    <property type="entry name" value="Calcium-transporting ATPase, cytoplasmic domain N"/>
    <property type="match status" value="1"/>
</dbReference>
<dbReference type="Gene3D" id="3.40.50.1000">
    <property type="entry name" value="HAD superfamily/HAD-like"/>
    <property type="match status" value="1"/>
</dbReference>
<feature type="transmembrane region" description="Helical" evidence="16">
    <location>
        <begin position="148"/>
        <end position="171"/>
    </location>
</feature>
<evidence type="ECO:0000256" key="9">
    <source>
        <dbReference type="ARBA" id="ARBA00022967"/>
    </source>
</evidence>
<comment type="subcellular location">
    <subcellularLocation>
        <location evidence="2 16">Cell membrane</location>
    </subcellularLocation>
    <subcellularLocation>
        <location evidence="1">Endomembrane system</location>
        <topology evidence="1">Multi-pass membrane protein</topology>
    </subcellularLocation>
</comment>
<dbReference type="PRINTS" id="PR00943">
    <property type="entry name" value="CUATPASE"/>
</dbReference>
<dbReference type="PROSITE" id="PS50846">
    <property type="entry name" value="HMA_2"/>
    <property type="match status" value="1"/>
</dbReference>
<dbReference type="CDD" id="cd00371">
    <property type="entry name" value="HMA"/>
    <property type="match status" value="1"/>
</dbReference>
<sequence length="712" mass="78479">MSQIFKLNIIGMTCVNCSNAVEKVTKKIPGVKNVNVSFTANSGEFEIENDDIKDKIIQKIEKLGYEIATNYEELALKKQNALKRMKNTLLLSIFLTIIVMILHMGLKHSFLNSLMQFILTTIVVFYCGRHFFIHAFGALKNRNFDMNVLVSLGVFSAYFYSTFAFLFPSLIPSKLNYVYFESAAMIITFISLGKFLEENSKAKADDYIKSLLNLTPKMAILLKEDGTTDEVLATTLNIGDVVLVKNGMTIPRDGVIVDGGAEIDTSILTGESLPIYKKVGDSVNAGSLNTNGVISIKITTQNHETLLFRMTKLLSEASAKKMPISRFADKIANIFVPIVILISLVTFLVWFLLGNLGYAVVCAISVLVISCPCALGLATPIAIVCAISSLAKKGILVKNPEVLEILKDTKNVIFDKTGTLTYGKIEVFKTNLSDDLLSKVASLEALSEHLIAKAIINFAKDQNIKFEKFNKEFENLVGKGLKTDDLIVGNETLLLENKVEFNKNDFKEFLDDGFGVILVAFNKKYEGYIILSDKIKTESKETINNLNNSLINTLMLTGDNKKVANFIASNLDIKEVFSDILPEQKFEIVKKQKEKGITVFVGDGVNDALSLKEADCGIAMNSGSDIAKSSGDILLINNDLNGILKLIKASNRSMNTIKQNLFWAFFYNALCIPLAAGAFASFGLLLSPVYAALAMSFSSVSVVLNSLRLKLW</sequence>
<comment type="similarity">
    <text evidence="3 16">Belongs to the cation transport ATPase (P-type) (TC 3.A.3) family. Type IB subfamily.</text>
</comment>
<evidence type="ECO:0000256" key="1">
    <source>
        <dbReference type="ARBA" id="ARBA00004127"/>
    </source>
</evidence>
<feature type="transmembrane region" description="Helical" evidence="16">
    <location>
        <begin position="358"/>
        <end position="391"/>
    </location>
</feature>
<dbReference type="PANTHER" id="PTHR43520:SF8">
    <property type="entry name" value="P-TYPE CU(+) TRANSPORTER"/>
    <property type="match status" value="1"/>
</dbReference>
<dbReference type="PROSITE" id="PS01229">
    <property type="entry name" value="COF_2"/>
    <property type="match status" value="1"/>
</dbReference>
<evidence type="ECO:0000313" key="18">
    <source>
        <dbReference type="EMBL" id="PKZ28945.1"/>
    </source>
</evidence>
<dbReference type="PROSITE" id="PS00154">
    <property type="entry name" value="ATPASE_E1_E2"/>
    <property type="match status" value="1"/>
</dbReference>
<dbReference type="InterPro" id="IPR018303">
    <property type="entry name" value="ATPase_P-typ_P_site"/>
</dbReference>
<dbReference type="EC" id="7.2.2.9" evidence="13"/>
<evidence type="ECO:0000256" key="11">
    <source>
        <dbReference type="ARBA" id="ARBA00023136"/>
    </source>
</evidence>
<dbReference type="InterPro" id="IPR036163">
    <property type="entry name" value="HMA_dom_sf"/>
</dbReference>
<evidence type="ECO:0000256" key="10">
    <source>
        <dbReference type="ARBA" id="ARBA00022989"/>
    </source>
</evidence>
<evidence type="ECO:0000256" key="14">
    <source>
        <dbReference type="ARBA" id="ARBA00040690"/>
    </source>
</evidence>
<comment type="catalytic activity">
    <reaction evidence="15">
        <text>Cu(2+)(in) + ATP + H2O = Cu(2+)(out) + ADP + phosphate + H(+)</text>
        <dbReference type="Rhea" id="RHEA:10376"/>
        <dbReference type="ChEBI" id="CHEBI:15377"/>
        <dbReference type="ChEBI" id="CHEBI:15378"/>
        <dbReference type="ChEBI" id="CHEBI:29036"/>
        <dbReference type="ChEBI" id="CHEBI:30616"/>
        <dbReference type="ChEBI" id="CHEBI:43474"/>
        <dbReference type="ChEBI" id="CHEBI:456216"/>
        <dbReference type="EC" id="7.2.2.9"/>
    </reaction>
</comment>
<comment type="caution">
    <text evidence="18">The sequence shown here is derived from an EMBL/GenBank/DDBJ whole genome shotgun (WGS) entry which is preliminary data.</text>
</comment>
<dbReference type="GO" id="GO:0005886">
    <property type="term" value="C:plasma membrane"/>
    <property type="evidence" value="ECO:0007669"/>
    <property type="project" value="UniProtKB-SubCell"/>
</dbReference>
<evidence type="ECO:0000256" key="16">
    <source>
        <dbReference type="RuleBase" id="RU362081"/>
    </source>
</evidence>
<name>A0A2I1N9B2_9BACT</name>
<dbReference type="CDD" id="cd02094">
    <property type="entry name" value="P-type_ATPase_Cu-like"/>
    <property type="match status" value="1"/>
</dbReference>
<dbReference type="AlphaFoldDB" id="A0A2I1N9B2"/>
<gene>
    <name evidence="18" type="ORF">CYJ41_05815</name>
</gene>
<dbReference type="InterPro" id="IPR044492">
    <property type="entry name" value="P_typ_ATPase_HD_dom"/>
</dbReference>
<feature type="transmembrane region" description="Helical" evidence="16">
    <location>
        <begin position="177"/>
        <end position="196"/>
    </location>
</feature>
<dbReference type="NCBIfam" id="TIGR01494">
    <property type="entry name" value="ATPase_P-type"/>
    <property type="match status" value="1"/>
</dbReference>
<feature type="domain" description="HMA" evidence="17">
    <location>
        <begin position="3"/>
        <end position="68"/>
    </location>
</feature>
<evidence type="ECO:0000256" key="3">
    <source>
        <dbReference type="ARBA" id="ARBA00006024"/>
    </source>
</evidence>
<dbReference type="GO" id="GO:0055070">
    <property type="term" value="P:copper ion homeostasis"/>
    <property type="evidence" value="ECO:0007669"/>
    <property type="project" value="TreeGrafter"/>
</dbReference>
<dbReference type="SFLD" id="SFLDF00027">
    <property type="entry name" value="p-type_atpase"/>
    <property type="match status" value="1"/>
</dbReference>
<dbReference type="Pfam" id="PF00702">
    <property type="entry name" value="Hydrolase"/>
    <property type="match status" value="1"/>
</dbReference>
<dbReference type="SUPFAM" id="SSF55008">
    <property type="entry name" value="HMA, heavy metal-associated domain"/>
    <property type="match status" value="1"/>
</dbReference>
<dbReference type="EMBL" id="PKHU01000005">
    <property type="protein sequence ID" value="PKZ28945.1"/>
    <property type="molecule type" value="Genomic_DNA"/>
</dbReference>
<dbReference type="GO" id="GO:0005507">
    <property type="term" value="F:copper ion binding"/>
    <property type="evidence" value="ECO:0007669"/>
    <property type="project" value="TreeGrafter"/>
</dbReference>
<dbReference type="Pfam" id="PF00122">
    <property type="entry name" value="E1-E2_ATPase"/>
    <property type="match status" value="1"/>
</dbReference>
<dbReference type="InterPro" id="IPR006121">
    <property type="entry name" value="HMA_dom"/>
</dbReference>
<dbReference type="InterPro" id="IPR023299">
    <property type="entry name" value="ATPase_P-typ_cyto_dom_N"/>
</dbReference>
<keyword evidence="9" id="KW-1278">Translocase</keyword>
<evidence type="ECO:0000259" key="17">
    <source>
        <dbReference type="PROSITE" id="PS50846"/>
    </source>
</evidence>
<dbReference type="Gene3D" id="3.30.70.100">
    <property type="match status" value="1"/>
</dbReference>
<dbReference type="Proteomes" id="UP000234639">
    <property type="component" value="Unassembled WGS sequence"/>
</dbReference>
<comment type="function">
    <text evidence="12">Probably involved in copper export.</text>
</comment>
<dbReference type="NCBIfam" id="TIGR01511">
    <property type="entry name" value="ATPase-IB1_Cu"/>
    <property type="match status" value="1"/>
</dbReference>
<feature type="transmembrane region" description="Helical" evidence="16">
    <location>
        <begin position="689"/>
        <end position="707"/>
    </location>
</feature>
<dbReference type="InterPro" id="IPR008250">
    <property type="entry name" value="ATPase_P-typ_transduc_dom_A_sf"/>
</dbReference>
<dbReference type="SFLD" id="SFLDS00003">
    <property type="entry name" value="Haloacid_Dehalogenase"/>
    <property type="match status" value="1"/>
</dbReference>
<organism evidence="18 19">
    <name type="scientific">Campylobacter ureolyticus</name>
    <dbReference type="NCBI Taxonomy" id="827"/>
    <lineage>
        <taxon>Bacteria</taxon>
        <taxon>Pseudomonadati</taxon>
        <taxon>Campylobacterota</taxon>
        <taxon>Epsilonproteobacteria</taxon>
        <taxon>Campylobacterales</taxon>
        <taxon>Campylobacteraceae</taxon>
        <taxon>Campylobacter</taxon>
    </lineage>
</organism>
<evidence type="ECO:0000256" key="7">
    <source>
        <dbReference type="ARBA" id="ARBA00022741"/>
    </source>
</evidence>
<keyword evidence="8 16" id="KW-0067">ATP-binding</keyword>
<evidence type="ECO:0000256" key="15">
    <source>
        <dbReference type="ARBA" id="ARBA00047424"/>
    </source>
</evidence>